<comment type="caution">
    <text evidence="2">The sequence shown here is derived from an EMBL/GenBank/DDBJ whole genome shotgun (WGS) entry which is preliminary data.</text>
</comment>
<dbReference type="InterPro" id="IPR012348">
    <property type="entry name" value="RNR-like"/>
</dbReference>
<proteinExistence type="predicted"/>
<organism evidence="2">
    <name type="scientific">Streptomyces sp. SID12501</name>
    <dbReference type="NCBI Taxonomy" id="2706042"/>
    <lineage>
        <taxon>Bacteria</taxon>
        <taxon>Bacillati</taxon>
        <taxon>Actinomycetota</taxon>
        <taxon>Actinomycetes</taxon>
        <taxon>Kitasatosporales</taxon>
        <taxon>Streptomycetaceae</taxon>
        <taxon>Streptomyces</taxon>
    </lineage>
</organism>
<sequence>MHTTTDASPPDEADTAPPLQLVDTGTDLGSGFHVPASGDARMTWEYDLSDQRLMTLYQRGKDRQWDAATRIPWELDVDRDNPLGQPEELIPIHGSRAWERFGHDRRFVAQLFLHTTAWQFSQFLHGEQGALVCAARIVETVPDLESKFYASTQVIDEARHLEAYGRFVREKLGLLYPVNDALRTLLEQILADSRWDLPFLGMQVLIEGLGLASFGLLRDTTANGVAPLPHALLAYVMQDEARHVAFGRLALRQLYSELSDTERRDRQEFIIEGSRLLFRRFRGDEIWQVLGLDHADCVETVEKSPSMRAFRSLLFTRVVPTLRDIGLWDERVASAYEKLGVMRYAKHDLDTLMAGDEDAALAADREQRELALRRAQVHETMVVGAAPPAEGTASA</sequence>
<name>A0A6B3BPW4_9ACTN</name>
<reference evidence="2" key="1">
    <citation type="submission" date="2020-01" db="EMBL/GenBank/DDBJ databases">
        <title>Insect and environment-associated Actinomycetes.</title>
        <authorList>
            <person name="Currrie C."/>
            <person name="Chevrette M."/>
            <person name="Carlson C."/>
            <person name="Stubbendieck R."/>
            <person name="Wendt-Pienkowski E."/>
        </authorList>
    </citation>
    <scope>NUCLEOTIDE SEQUENCE</scope>
    <source>
        <strain evidence="2">SID12501</strain>
    </source>
</reference>
<dbReference type="AlphaFoldDB" id="A0A6B3BPW4"/>
<dbReference type="Pfam" id="PF11583">
    <property type="entry name" value="AurF"/>
    <property type="match status" value="1"/>
</dbReference>
<evidence type="ECO:0000313" key="2">
    <source>
        <dbReference type="EMBL" id="NEC86395.1"/>
    </source>
</evidence>
<dbReference type="GO" id="GO:0016491">
    <property type="term" value="F:oxidoreductase activity"/>
    <property type="evidence" value="ECO:0007669"/>
    <property type="project" value="InterPro"/>
</dbReference>
<dbReference type="InterPro" id="IPR009078">
    <property type="entry name" value="Ferritin-like_SF"/>
</dbReference>
<dbReference type="CDD" id="cd00657">
    <property type="entry name" value="Ferritin_like"/>
    <property type="match status" value="1"/>
</dbReference>
<evidence type="ECO:0000256" key="1">
    <source>
        <dbReference type="SAM" id="MobiDB-lite"/>
    </source>
</evidence>
<gene>
    <name evidence="2" type="ORF">G3I71_11315</name>
</gene>
<feature type="region of interest" description="Disordered" evidence="1">
    <location>
        <begin position="1"/>
        <end position="28"/>
    </location>
</feature>
<protein>
    <submittedName>
        <fullName evidence="2">Ferritin-like domain-containing protein</fullName>
    </submittedName>
</protein>
<dbReference type="SUPFAM" id="SSF47240">
    <property type="entry name" value="Ferritin-like"/>
    <property type="match status" value="1"/>
</dbReference>
<dbReference type="Gene3D" id="1.10.620.20">
    <property type="entry name" value="Ribonucleotide Reductase, subunit A"/>
    <property type="match status" value="1"/>
</dbReference>
<dbReference type="EMBL" id="JAAGLU010000008">
    <property type="protein sequence ID" value="NEC86395.1"/>
    <property type="molecule type" value="Genomic_DNA"/>
</dbReference>
<dbReference type="RefSeq" id="WP_164313856.1">
    <property type="nucleotide sequence ID" value="NZ_JAAGLU010000008.1"/>
</dbReference>
<dbReference type="InterPro" id="IPR025859">
    <property type="entry name" value="AurF/CmlI"/>
</dbReference>
<accession>A0A6B3BPW4</accession>